<protein>
    <submittedName>
        <fullName evidence="2">Uncharacterized protein</fullName>
    </submittedName>
</protein>
<dbReference type="AlphaFoldDB" id="A0A1G1XTS2"/>
<organism evidence="2 3">
    <name type="scientific">Candidatus Buchananbacteria bacterium RBG_13_39_9</name>
    <dbReference type="NCBI Taxonomy" id="1797531"/>
    <lineage>
        <taxon>Bacteria</taxon>
        <taxon>Candidatus Buchananiibacteriota</taxon>
    </lineage>
</organism>
<evidence type="ECO:0000313" key="3">
    <source>
        <dbReference type="Proteomes" id="UP000176260"/>
    </source>
</evidence>
<reference evidence="2 3" key="1">
    <citation type="journal article" date="2016" name="Nat. Commun.">
        <title>Thousands of microbial genomes shed light on interconnected biogeochemical processes in an aquifer system.</title>
        <authorList>
            <person name="Anantharaman K."/>
            <person name="Brown C.T."/>
            <person name="Hug L.A."/>
            <person name="Sharon I."/>
            <person name="Castelle C.J."/>
            <person name="Probst A.J."/>
            <person name="Thomas B.C."/>
            <person name="Singh A."/>
            <person name="Wilkins M.J."/>
            <person name="Karaoz U."/>
            <person name="Brodie E.L."/>
            <person name="Williams K.H."/>
            <person name="Hubbard S.S."/>
            <person name="Banfield J.F."/>
        </authorList>
    </citation>
    <scope>NUCLEOTIDE SEQUENCE [LARGE SCALE GENOMIC DNA]</scope>
</reference>
<comment type="caution">
    <text evidence="2">The sequence shown here is derived from an EMBL/GenBank/DDBJ whole genome shotgun (WGS) entry which is preliminary data.</text>
</comment>
<gene>
    <name evidence="2" type="ORF">A2Y67_03370</name>
</gene>
<evidence type="ECO:0000256" key="1">
    <source>
        <dbReference type="SAM" id="MobiDB-lite"/>
    </source>
</evidence>
<evidence type="ECO:0000313" key="2">
    <source>
        <dbReference type="EMBL" id="OGY43000.1"/>
    </source>
</evidence>
<proteinExistence type="predicted"/>
<accession>A0A1G1XTS2</accession>
<sequence length="95" mass="10469">MLKEKFVCPFCGFESNGSGLCPTCDKNLEKVCYCGSGKFSAECCGAASEEDKSAEELIKAEVASETLSELAKIQEEEIKEEEELAKTEEIKEEEE</sequence>
<dbReference type="EMBL" id="MHIA01000002">
    <property type="protein sequence ID" value="OGY43000.1"/>
    <property type="molecule type" value="Genomic_DNA"/>
</dbReference>
<name>A0A1G1XTS2_9BACT</name>
<dbReference type="Proteomes" id="UP000176260">
    <property type="component" value="Unassembled WGS sequence"/>
</dbReference>
<dbReference type="SUPFAM" id="SSF161187">
    <property type="entry name" value="YfgJ-like"/>
    <property type="match status" value="1"/>
</dbReference>
<feature type="region of interest" description="Disordered" evidence="1">
    <location>
        <begin position="75"/>
        <end position="95"/>
    </location>
</feature>